<gene>
    <name evidence="1" type="ORF">GCM10022267_03560</name>
</gene>
<evidence type="ECO:0000313" key="2">
    <source>
        <dbReference type="Proteomes" id="UP001500711"/>
    </source>
</evidence>
<dbReference type="EMBL" id="BAABBE010000001">
    <property type="protein sequence ID" value="GAA3620692.1"/>
    <property type="molecule type" value="Genomic_DNA"/>
</dbReference>
<organism evidence="1 2">
    <name type="scientific">Lentzea roselyniae</name>
    <dbReference type="NCBI Taxonomy" id="531940"/>
    <lineage>
        <taxon>Bacteria</taxon>
        <taxon>Bacillati</taxon>
        <taxon>Actinomycetota</taxon>
        <taxon>Actinomycetes</taxon>
        <taxon>Pseudonocardiales</taxon>
        <taxon>Pseudonocardiaceae</taxon>
        <taxon>Lentzea</taxon>
    </lineage>
</organism>
<protein>
    <submittedName>
        <fullName evidence="1">Uncharacterized protein</fullName>
    </submittedName>
</protein>
<reference evidence="2" key="1">
    <citation type="journal article" date="2019" name="Int. J. Syst. Evol. Microbiol.">
        <title>The Global Catalogue of Microorganisms (GCM) 10K type strain sequencing project: providing services to taxonomists for standard genome sequencing and annotation.</title>
        <authorList>
            <consortium name="The Broad Institute Genomics Platform"/>
            <consortium name="The Broad Institute Genome Sequencing Center for Infectious Disease"/>
            <person name="Wu L."/>
            <person name="Ma J."/>
        </authorList>
    </citation>
    <scope>NUCLEOTIDE SEQUENCE [LARGE SCALE GENOMIC DNA]</scope>
    <source>
        <strain evidence="2">JCM 17494</strain>
    </source>
</reference>
<evidence type="ECO:0000313" key="1">
    <source>
        <dbReference type="EMBL" id="GAA3620692.1"/>
    </source>
</evidence>
<sequence>MLNGMSRLVLFLAANPNPITLTVTDETRDDLAPRLTQIVRNGHTQPIAGPDGREYVVNFSNVVVAHFE</sequence>
<comment type="caution">
    <text evidence="1">The sequence shown here is derived from an EMBL/GenBank/DDBJ whole genome shotgun (WGS) entry which is preliminary data.</text>
</comment>
<name>A0ABP6ZYD2_9PSEU</name>
<proteinExistence type="predicted"/>
<accession>A0ABP6ZYD2</accession>
<keyword evidence="2" id="KW-1185">Reference proteome</keyword>
<dbReference type="Proteomes" id="UP001500711">
    <property type="component" value="Unassembled WGS sequence"/>
</dbReference>